<dbReference type="PANTHER" id="PTHR11571">
    <property type="entry name" value="GLUTATHIONE S-TRANSFERASE"/>
    <property type="match status" value="1"/>
</dbReference>
<dbReference type="AlphaFoldDB" id="A0A2T7PU55"/>
<dbReference type="InterPro" id="IPR036282">
    <property type="entry name" value="Glutathione-S-Trfase_C_sf"/>
</dbReference>
<dbReference type="InterPro" id="IPR010987">
    <property type="entry name" value="Glutathione-S-Trfase_C-like"/>
</dbReference>
<feature type="domain" description="GST N-terminal" evidence="1">
    <location>
        <begin position="106"/>
        <end position="184"/>
    </location>
</feature>
<dbReference type="GO" id="GO:0004364">
    <property type="term" value="F:glutathione transferase activity"/>
    <property type="evidence" value="ECO:0007669"/>
    <property type="project" value="TreeGrafter"/>
</dbReference>
<feature type="domain" description="GST C-terminal" evidence="2">
    <location>
        <begin position="114"/>
        <end position="273"/>
    </location>
</feature>
<dbReference type="PROSITE" id="PS50404">
    <property type="entry name" value="GST_NTER"/>
    <property type="match status" value="1"/>
</dbReference>
<dbReference type="OrthoDB" id="414243at2759"/>
<proteinExistence type="predicted"/>
<dbReference type="Pfam" id="PF14497">
    <property type="entry name" value="GST_C_3"/>
    <property type="match status" value="1"/>
</dbReference>
<dbReference type="InterPro" id="IPR036249">
    <property type="entry name" value="Thioredoxin-like_sf"/>
</dbReference>
<evidence type="ECO:0008006" key="5">
    <source>
        <dbReference type="Google" id="ProtNLM"/>
    </source>
</evidence>
<evidence type="ECO:0000259" key="1">
    <source>
        <dbReference type="PROSITE" id="PS50404"/>
    </source>
</evidence>
<organism evidence="3 4">
    <name type="scientific">Pomacea canaliculata</name>
    <name type="common">Golden apple snail</name>
    <dbReference type="NCBI Taxonomy" id="400727"/>
    <lineage>
        <taxon>Eukaryota</taxon>
        <taxon>Metazoa</taxon>
        <taxon>Spiralia</taxon>
        <taxon>Lophotrochozoa</taxon>
        <taxon>Mollusca</taxon>
        <taxon>Gastropoda</taxon>
        <taxon>Caenogastropoda</taxon>
        <taxon>Architaenioglossa</taxon>
        <taxon>Ampullarioidea</taxon>
        <taxon>Ampullariidae</taxon>
        <taxon>Pomacea</taxon>
    </lineage>
</organism>
<evidence type="ECO:0000313" key="3">
    <source>
        <dbReference type="EMBL" id="PVD36920.1"/>
    </source>
</evidence>
<dbReference type="Gene3D" id="1.20.1050.10">
    <property type="match status" value="1"/>
</dbReference>
<dbReference type="InterPro" id="IPR004045">
    <property type="entry name" value="Glutathione_S-Trfase_N"/>
</dbReference>
<keyword evidence="4" id="KW-1185">Reference proteome</keyword>
<comment type="caution">
    <text evidence="3">The sequence shown here is derived from an EMBL/GenBank/DDBJ whole genome shotgun (WGS) entry which is preliminary data.</text>
</comment>
<dbReference type="CDD" id="cd03039">
    <property type="entry name" value="GST_N_Sigma_like"/>
    <property type="match status" value="1"/>
</dbReference>
<dbReference type="Gene3D" id="1.20.1050.130">
    <property type="match status" value="1"/>
</dbReference>
<reference evidence="3 4" key="1">
    <citation type="submission" date="2018-04" db="EMBL/GenBank/DDBJ databases">
        <title>The genome of golden apple snail Pomacea canaliculata provides insight into stress tolerance and invasive adaptation.</title>
        <authorList>
            <person name="Liu C."/>
            <person name="Liu B."/>
            <person name="Ren Y."/>
            <person name="Zhang Y."/>
            <person name="Wang H."/>
            <person name="Li S."/>
            <person name="Jiang F."/>
            <person name="Yin L."/>
            <person name="Zhang G."/>
            <person name="Qian W."/>
            <person name="Fan W."/>
        </authorList>
    </citation>
    <scope>NUCLEOTIDE SEQUENCE [LARGE SCALE GENOMIC DNA]</scope>
    <source>
        <strain evidence="3">SZHN2017</strain>
        <tissue evidence="3">Muscle</tissue>
    </source>
</reference>
<name>A0A2T7PU55_POMCA</name>
<dbReference type="Proteomes" id="UP000245119">
    <property type="component" value="Linkage Group LG2"/>
</dbReference>
<dbReference type="SUPFAM" id="SSF47616">
    <property type="entry name" value="GST C-terminal domain-like"/>
    <property type="match status" value="1"/>
</dbReference>
<dbReference type="GO" id="GO:0006749">
    <property type="term" value="P:glutathione metabolic process"/>
    <property type="evidence" value="ECO:0007669"/>
    <property type="project" value="TreeGrafter"/>
</dbReference>
<dbReference type="PROSITE" id="PS50405">
    <property type="entry name" value="GST_CTER"/>
    <property type="match status" value="1"/>
</dbReference>
<dbReference type="PANTHER" id="PTHR11571:SF150">
    <property type="entry name" value="GLUTATHIONE S-TRANSFERASE"/>
    <property type="match status" value="1"/>
</dbReference>
<dbReference type="InterPro" id="IPR050213">
    <property type="entry name" value="GST_superfamily"/>
</dbReference>
<sequence>MKPRVQGNGTNESALTQEESTAIVWKAATYVRWGNLPMMTMNQQFYSVPSNRRLDNDKRSEVGHGIRNAFQHGSFWLEEERIMSRDEFLSTQLLDSRSSQTTMAQSKIKLTYFNAKGRAEISRLILTAAEKPFEDVRIESSQWPSLKARENQVQLSANPHLGGKNYGQSMAIAAFLAREFGLYGKGNVEAMRVDEAINVCLDFQKSMMQLFHAKDDEKKLTWADLFVFDHLERADKFKEDWGTSFPELKKLKSKVESIPAIKKYLSSRPVTAF</sequence>
<dbReference type="EMBL" id="PZQS01000002">
    <property type="protein sequence ID" value="PVD36920.1"/>
    <property type="molecule type" value="Genomic_DNA"/>
</dbReference>
<evidence type="ECO:0000313" key="4">
    <source>
        <dbReference type="Proteomes" id="UP000245119"/>
    </source>
</evidence>
<dbReference type="InterPro" id="IPR004046">
    <property type="entry name" value="GST_C"/>
</dbReference>
<evidence type="ECO:0000259" key="2">
    <source>
        <dbReference type="PROSITE" id="PS50405"/>
    </source>
</evidence>
<accession>A0A2T7PU55</accession>
<dbReference type="SUPFAM" id="SSF52833">
    <property type="entry name" value="Thioredoxin-like"/>
    <property type="match status" value="1"/>
</dbReference>
<protein>
    <recommendedName>
        <fullName evidence="5">Glutathione transferase</fullName>
    </recommendedName>
</protein>
<dbReference type="STRING" id="400727.A0A2T7PU55"/>
<gene>
    <name evidence="3" type="ORF">C0Q70_03913</name>
</gene>